<comment type="subcellular location">
    <subcellularLocation>
        <location evidence="11">Cytoplasm</location>
    </subcellularLocation>
</comment>
<dbReference type="InterPro" id="IPR000623">
    <property type="entry name" value="Shikimate_kinase/TSH1"/>
</dbReference>
<evidence type="ECO:0000256" key="2">
    <source>
        <dbReference type="ARBA" id="ARBA00004871"/>
    </source>
</evidence>
<feature type="binding site" evidence="11">
    <location>
        <position position="360"/>
    </location>
    <ligand>
        <name>ATP</name>
        <dbReference type="ChEBI" id="CHEBI:30616"/>
    </ligand>
</feature>
<keyword evidence="8 11" id="KW-0067">ATP-binding</keyword>
<dbReference type="Gene3D" id="3.40.50.720">
    <property type="entry name" value="NAD(P)-binding Rossmann-like Domain"/>
    <property type="match status" value="1"/>
</dbReference>
<dbReference type="InterPro" id="IPR031322">
    <property type="entry name" value="Shikimate/glucono_kinase"/>
</dbReference>
<dbReference type="InterPro" id="IPR023000">
    <property type="entry name" value="Shikimate_kinase_CS"/>
</dbReference>
<feature type="binding site" evidence="11">
    <location>
        <position position="305"/>
    </location>
    <ligand>
        <name>substrate</name>
    </ligand>
</feature>
<protein>
    <recommendedName>
        <fullName evidence="3 11">Shikimate kinase</fullName>
        <shortName evidence="11">SK</shortName>
        <ecNumber evidence="3 11">2.7.1.71</ecNumber>
    </recommendedName>
</protein>
<evidence type="ECO:0000256" key="5">
    <source>
        <dbReference type="ARBA" id="ARBA00022679"/>
    </source>
</evidence>
<comment type="catalytic activity">
    <reaction evidence="10 11">
        <text>shikimate + ATP = 3-phosphoshikimate + ADP + H(+)</text>
        <dbReference type="Rhea" id="RHEA:13121"/>
        <dbReference type="ChEBI" id="CHEBI:15378"/>
        <dbReference type="ChEBI" id="CHEBI:30616"/>
        <dbReference type="ChEBI" id="CHEBI:36208"/>
        <dbReference type="ChEBI" id="CHEBI:145989"/>
        <dbReference type="ChEBI" id="CHEBI:456216"/>
        <dbReference type="EC" id="2.7.1.71"/>
    </reaction>
</comment>
<dbReference type="GO" id="GO:0019632">
    <property type="term" value="P:shikimate metabolic process"/>
    <property type="evidence" value="ECO:0007669"/>
    <property type="project" value="TreeGrafter"/>
</dbReference>
<evidence type="ECO:0000256" key="8">
    <source>
        <dbReference type="ARBA" id="ARBA00022840"/>
    </source>
</evidence>
<reference evidence="13" key="2">
    <citation type="journal article" date="2021" name="PeerJ">
        <title>Extensive microbial diversity within the chicken gut microbiome revealed by metagenomics and culture.</title>
        <authorList>
            <person name="Gilroy R."/>
            <person name="Ravi A."/>
            <person name="Getino M."/>
            <person name="Pursley I."/>
            <person name="Horton D.L."/>
            <person name="Alikhan N.F."/>
            <person name="Baker D."/>
            <person name="Gharbi K."/>
            <person name="Hall N."/>
            <person name="Watson M."/>
            <person name="Adriaenssens E.M."/>
            <person name="Foster-Nyarko E."/>
            <person name="Jarju S."/>
            <person name="Secka A."/>
            <person name="Antonio M."/>
            <person name="Oren A."/>
            <person name="Chaudhuri R.R."/>
            <person name="La Ragione R."/>
            <person name="Hildebrand F."/>
            <person name="Pallen M.J."/>
        </authorList>
    </citation>
    <scope>NUCLEOTIDE SEQUENCE</scope>
    <source>
        <strain evidence="13">13361</strain>
    </source>
</reference>
<dbReference type="SUPFAM" id="SSF53223">
    <property type="entry name" value="Aminoacid dehydrogenase-like, N-terminal domain"/>
    <property type="match status" value="1"/>
</dbReference>
<comment type="caution">
    <text evidence="13">The sequence shown here is derived from an EMBL/GenBank/DDBJ whole genome shotgun (WGS) entry which is preliminary data.</text>
</comment>
<comment type="similarity">
    <text evidence="11">Belongs to the shikimate kinase family.</text>
</comment>
<feature type="domain" description="Shikimate dehydrogenase substrate binding N-terminal" evidence="12">
    <location>
        <begin position="5"/>
        <end position="79"/>
    </location>
</feature>
<feature type="binding site" evidence="11">
    <location>
        <position position="263"/>
    </location>
    <ligand>
        <name>Mg(2+)</name>
        <dbReference type="ChEBI" id="CHEBI:18420"/>
    </ligand>
</feature>
<comment type="cofactor">
    <cofactor evidence="11">
        <name>Mg(2+)</name>
        <dbReference type="ChEBI" id="CHEBI:18420"/>
    </cofactor>
    <text evidence="11">Binds 1 Mg(2+) ion per subunit.</text>
</comment>
<evidence type="ECO:0000256" key="6">
    <source>
        <dbReference type="ARBA" id="ARBA00022741"/>
    </source>
</evidence>
<evidence type="ECO:0000313" key="13">
    <source>
        <dbReference type="EMBL" id="HIQ67653.1"/>
    </source>
</evidence>
<dbReference type="EC" id="2.7.1.71" evidence="3 11"/>
<keyword evidence="7 11" id="KW-0418">Kinase</keyword>
<dbReference type="GO" id="GO:0009423">
    <property type="term" value="P:chorismate biosynthetic process"/>
    <property type="evidence" value="ECO:0007669"/>
    <property type="project" value="UniProtKB-UniRule"/>
</dbReference>
<keyword evidence="9 11" id="KW-0057">Aromatic amino acid biosynthesis</keyword>
<dbReference type="InterPro" id="IPR013708">
    <property type="entry name" value="Shikimate_DH-bd_N"/>
</dbReference>
<dbReference type="GO" id="GO:0005524">
    <property type="term" value="F:ATP binding"/>
    <property type="evidence" value="ECO:0007669"/>
    <property type="project" value="UniProtKB-UniRule"/>
</dbReference>
<comment type="pathway">
    <text evidence="2">Metabolic intermediate biosynthesis; chorismate biosynthesis; chorismate from D-erythrose 4-phosphate and phosphoenolpyruvate: step 4/7.</text>
</comment>
<comment type="subunit">
    <text evidence="11">Monomer.</text>
</comment>
<dbReference type="Proteomes" id="UP000886796">
    <property type="component" value="Unassembled WGS sequence"/>
</dbReference>
<comment type="caution">
    <text evidence="11">Lacks conserved residue(s) required for the propagation of feature annotation.</text>
</comment>
<dbReference type="InterPro" id="IPR036291">
    <property type="entry name" value="NAD(P)-bd_dom_sf"/>
</dbReference>
<dbReference type="GO" id="GO:0004764">
    <property type="term" value="F:shikimate 3-dehydrogenase (NADP+) activity"/>
    <property type="evidence" value="ECO:0007669"/>
    <property type="project" value="InterPro"/>
</dbReference>
<dbReference type="Pfam" id="PF01202">
    <property type="entry name" value="SKI"/>
    <property type="match status" value="1"/>
</dbReference>
<dbReference type="CDD" id="cd00464">
    <property type="entry name" value="SK"/>
    <property type="match status" value="1"/>
</dbReference>
<feature type="binding site" evidence="11">
    <location>
        <position position="327"/>
    </location>
    <ligand>
        <name>substrate</name>
    </ligand>
</feature>
<dbReference type="SUPFAM" id="SSF51735">
    <property type="entry name" value="NAD(P)-binding Rossmann-fold domains"/>
    <property type="match status" value="1"/>
</dbReference>
<keyword evidence="11" id="KW-0460">Magnesium</keyword>
<dbReference type="PROSITE" id="PS01128">
    <property type="entry name" value="SHIKIMATE_KINASE"/>
    <property type="match status" value="1"/>
</dbReference>
<dbReference type="GO" id="GO:0005737">
    <property type="term" value="C:cytoplasm"/>
    <property type="evidence" value="ECO:0007669"/>
    <property type="project" value="UniProtKB-SubCell"/>
</dbReference>
<dbReference type="GO" id="GO:0004765">
    <property type="term" value="F:shikimate kinase activity"/>
    <property type="evidence" value="ECO:0007669"/>
    <property type="project" value="UniProtKB-UniRule"/>
</dbReference>
<dbReference type="Gene3D" id="3.40.50.300">
    <property type="entry name" value="P-loop containing nucleotide triphosphate hydrolases"/>
    <property type="match status" value="1"/>
</dbReference>
<feature type="binding site" evidence="11">
    <location>
        <begin position="259"/>
        <end position="264"/>
    </location>
    <ligand>
        <name>ATP</name>
        <dbReference type="ChEBI" id="CHEBI:30616"/>
    </ligand>
</feature>
<evidence type="ECO:0000256" key="7">
    <source>
        <dbReference type="ARBA" id="ARBA00022777"/>
    </source>
</evidence>
<comment type="pathway">
    <text evidence="1 11">Metabolic intermediate biosynthesis; chorismate biosynthesis; chorismate from D-erythrose 4-phosphate and phosphoenolpyruvate: step 5/7.</text>
</comment>
<proteinExistence type="inferred from homology"/>
<dbReference type="AlphaFoldDB" id="A0A9D1CM41"/>
<organism evidence="13 14">
    <name type="scientific">Candidatus Faecousia excrementigallinarum</name>
    <dbReference type="NCBI Taxonomy" id="2840806"/>
    <lineage>
        <taxon>Bacteria</taxon>
        <taxon>Bacillati</taxon>
        <taxon>Bacillota</taxon>
        <taxon>Clostridia</taxon>
        <taxon>Eubacteriales</taxon>
        <taxon>Oscillospiraceae</taxon>
        <taxon>Faecousia</taxon>
    </lineage>
</organism>
<sequence length="407" mass="44582">MICGLLGEKLGHSYSPRIHSLLGDYTYTLFEKKPEELEDFLKNTDFSGINVTIPYKKAVIPYCKKLTPTAQRLGAVNTLVRDVAGDLIGHNTDYSGFTSMLEKSGLSVAGKKVLVLGSGGASVTAQAVLQEKGAQVVVISRQGPNNYENLQKHQDARVIVNATPVGMYPNTGVAPVDVALFPQLEGVLDLIYNPARTQLLMDAEAKGCITENGLWMLVAQAVESAQWFMLKEISKETIGQVYHQIRRPMENLILIGMPGCGKSTVGKLLAQKTGRKFVDADVVIRETAGMTIPEIFAQEGEDGFRKRETQVLGELGKASGLVIATGGGCVTREENYPLLHQNGTIYFLQREIAHLPTEGRPLSQAGNLEEMFNHRKPLYEAFADKIVDNNKTLEDTLSQILTQEDMA</sequence>
<dbReference type="GO" id="GO:0009073">
    <property type="term" value="P:aromatic amino acid family biosynthetic process"/>
    <property type="evidence" value="ECO:0007669"/>
    <property type="project" value="UniProtKB-KW"/>
</dbReference>
<accession>A0A9D1CM41</accession>
<gene>
    <name evidence="11" type="primary">aroK</name>
    <name evidence="13" type="ORF">IAB74_03980</name>
</gene>
<dbReference type="PANTHER" id="PTHR21089:SF1">
    <property type="entry name" value="BIFUNCTIONAL 3-DEHYDROQUINATE DEHYDRATASE_SHIKIMATE DEHYDROGENASE, CHLOROPLASTIC"/>
    <property type="match status" value="1"/>
</dbReference>
<keyword evidence="11" id="KW-0479">Metal-binding</keyword>
<evidence type="ECO:0000256" key="3">
    <source>
        <dbReference type="ARBA" id="ARBA00012154"/>
    </source>
</evidence>
<evidence type="ECO:0000256" key="9">
    <source>
        <dbReference type="ARBA" id="ARBA00023141"/>
    </source>
</evidence>
<keyword evidence="4 11" id="KW-0028">Amino-acid biosynthesis</keyword>
<dbReference type="EMBL" id="DVFK01000058">
    <property type="protein sequence ID" value="HIQ67653.1"/>
    <property type="molecule type" value="Genomic_DNA"/>
</dbReference>
<evidence type="ECO:0000256" key="4">
    <source>
        <dbReference type="ARBA" id="ARBA00022605"/>
    </source>
</evidence>
<evidence type="ECO:0000256" key="11">
    <source>
        <dbReference type="HAMAP-Rule" id="MF_00109"/>
    </source>
</evidence>
<dbReference type="CDD" id="cd01065">
    <property type="entry name" value="NAD_bind_Shikimate_DH"/>
    <property type="match status" value="1"/>
</dbReference>
<dbReference type="InterPro" id="IPR027417">
    <property type="entry name" value="P-loop_NTPase"/>
</dbReference>
<reference evidence="13" key="1">
    <citation type="submission" date="2020-10" db="EMBL/GenBank/DDBJ databases">
        <authorList>
            <person name="Gilroy R."/>
        </authorList>
    </citation>
    <scope>NUCLEOTIDE SEQUENCE</scope>
    <source>
        <strain evidence="13">13361</strain>
    </source>
</reference>
<evidence type="ECO:0000256" key="1">
    <source>
        <dbReference type="ARBA" id="ARBA00004842"/>
    </source>
</evidence>
<evidence type="ECO:0000313" key="14">
    <source>
        <dbReference type="Proteomes" id="UP000886796"/>
    </source>
</evidence>
<dbReference type="Gene3D" id="3.40.50.10860">
    <property type="entry name" value="Leucine Dehydrogenase, chain A, domain 1"/>
    <property type="match status" value="1"/>
</dbReference>
<keyword evidence="11" id="KW-0963">Cytoplasm</keyword>
<dbReference type="HAMAP" id="MF_00109">
    <property type="entry name" value="Shikimate_kinase"/>
    <property type="match status" value="1"/>
</dbReference>
<name>A0A9D1CM41_9FIRM</name>
<keyword evidence="5 11" id="KW-0808">Transferase</keyword>
<evidence type="ECO:0000256" key="10">
    <source>
        <dbReference type="ARBA" id="ARBA00048567"/>
    </source>
</evidence>
<feature type="binding site" evidence="11">
    <location>
        <position position="281"/>
    </location>
    <ligand>
        <name>substrate</name>
    </ligand>
</feature>
<dbReference type="GO" id="GO:0000287">
    <property type="term" value="F:magnesium ion binding"/>
    <property type="evidence" value="ECO:0007669"/>
    <property type="project" value="UniProtKB-UniRule"/>
</dbReference>
<dbReference type="InterPro" id="IPR046346">
    <property type="entry name" value="Aminoacid_DH-like_N_sf"/>
</dbReference>
<evidence type="ECO:0000259" key="12">
    <source>
        <dbReference type="Pfam" id="PF08501"/>
    </source>
</evidence>
<dbReference type="PANTHER" id="PTHR21089">
    <property type="entry name" value="SHIKIMATE DEHYDROGENASE"/>
    <property type="match status" value="1"/>
</dbReference>
<dbReference type="Pfam" id="PF08501">
    <property type="entry name" value="Shikimate_dh_N"/>
    <property type="match status" value="1"/>
</dbReference>
<comment type="function">
    <text evidence="11">Catalyzes the specific phosphorylation of the 3-hydroxyl group of shikimic acid using ATP as a cosubstrate.</text>
</comment>
<dbReference type="SUPFAM" id="SSF52540">
    <property type="entry name" value="P-loop containing nucleoside triphosphate hydrolases"/>
    <property type="match status" value="1"/>
</dbReference>
<feature type="binding site" evidence="11">
    <location>
        <position position="375"/>
    </location>
    <ligand>
        <name>substrate</name>
    </ligand>
</feature>
<keyword evidence="6 11" id="KW-0547">Nucleotide-binding</keyword>
<dbReference type="GO" id="GO:0008652">
    <property type="term" value="P:amino acid biosynthetic process"/>
    <property type="evidence" value="ECO:0007669"/>
    <property type="project" value="UniProtKB-KW"/>
</dbReference>
<dbReference type="InterPro" id="IPR022893">
    <property type="entry name" value="Shikimate_DH_fam"/>
</dbReference>
<dbReference type="PRINTS" id="PR01100">
    <property type="entry name" value="SHIKIMTKNASE"/>
</dbReference>